<dbReference type="GO" id="GO:0006811">
    <property type="term" value="P:monoatomic ion transport"/>
    <property type="evidence" value="ECO:0007669"/>
    <property type="project" value="UniProtKB-KW"/>
</dbReference>
<evidence type="ECO:0000256" key="4">
    <source>
        <dbReference type="ARBA" id="ARBA00022448"/>
    </source>
</evidence>
<comment type="subcellular location">
    <subcellularLocation>
        <location evidence="2">Membrane</location>
        <topology evidence="2">Multi-pass membrane protein</topology>
    </subcellularLocation>
</comment>
<dbReference type="PROSITE" id="PS51384">
    <property type="entry name" value="FAD_FR"/>
    <property type="match status" value="1"/>
</dbReference>
<reference evidence="17 18" key="1">
    <citation type="submission" date="2019-06" db="EMBL/GenBank/DDBJ databases">
        <title>A chromosomal-level reference genome of Carpinus fangiana (Coryloideae, Betulaceae).</title>
        <authorList>
            <person name="Yang X."/>
            <person name="Wang Z."/>
            <person name="Zhang L."/>
            <person name="Hao G."/>
            <person name="Liu J."/>
            <person name="Yang Y."/>
        </authorList>
    </citation>
    <scope>NUCLEOTIDE SEQUENCE [LARGE SCALE GENOMIC DNA]</scope>
    <source>
        <strain evidence="17">Cfa_2016G</strain>
        <tissue evidence="17">Leaf</tissue>
    </source>
</reference>
<keyword evidence="9" id="KW-0560">Oxidoreductase</keyword>
<feature type="transmembrane region" description="Helical" evidence="15">
    <location>
        <begin position="545"/>
        <end position="570"/>
    </location>
</feature>
<sequence length="732" mass="82028">MDASVVKKSASSHEETSRFQAAIMLLLMAVSLGSLLVWIMMPTNTYRQSWLPNIRASTNSTYFGTQGATLLIYTFPVLFVAAVGCVYLHVGKKSNNNKIKRNHRFASWKRPLLSKGPLGIVSGVELGLFIMFVALLVWSFATYILVRFAKITPQVAAHDGEKVWQYKLGSAALVLGLVGNICLAFVFYPVTRWSSVLPLFGLTSEGSIKYHIWLGHIVITLFTSHGICYIVSWAVTNRISEMVKWDKTGISNVAGELSLLAGLAMWLTTFPRIRRKFFKLFLCTHNLYIIFIIFFILHVGISYACIMLPGFYLFAVDRYLRLLQSRQRVRVVSARVLPCQSLELNLAKSLGLSYNPLSIMFINVPSISKLQWHPFTITSNSNLEAEKISIIVKGVGSWSKKLYQMLSSPSSPDRLEVSVEGPYGPVSTDFLSFDTLVMVSGGSGITPFISIIRELIFLSTTPNCSTPKVKLICAFKNSPDLTMLDLILPISGTPSEISNLQLQIEAFVTRDKEPKTDESKPVRAIWLKPHAADAPFSAILGQDSWLWLGMIIASSFVIFLILIGIITRYYIYPIDHNTNNIFPTSARAVINMLVICICIAMTASAAVFWNKRRNAADAKQVQNMEEATGSPGSRDMELESLPHQSLAQAINVHYGRRPDLKSDYHRNYNLVDIKLHGTVTYKLMEINALFCFDFSCRNASGRVQGIEYQSCRVWAEEFETRGCDHLFIGFSR</sequence>
<keyword evidence="5 15" id="KW-0812">Transmembrane</keyword>
<dbReference type="OrthoDB" id="167398at2759"/>
<dbReference type="PANTHER" id="PTHR11972:SF41">
    <property type="entry name" value="FERRIC REDUCTION OXIDASE 2"/>
    <property type="match status" value="1"/>
</dbReference>
<evidence type="ECO:0000256" key="14">
    <source>
        <dbReference type="ARBA" id="ARBA00066905"/>
    </source>
</evidence>
<organism evidence="17 18">
    <name type="scientific">Carpinus fangiana</name>
    <dbReference type="NCBI Taxonomy" id="176857"/>
    <lineage>
        <taxon>Eukaryota</taxon>
        <taxon>Viridiplantae</taxon>
        <taxon>Streptophyta</taxon>
        <taxon>Embryophyta</taxon>
        <taxon>Tracheophyta</taxon>
        <taxon>Spermatophyta</taxon>
        <taxon>Magnoliopsida</taxon>
        <taxon>eudicotyledons</taxon>
        <taxon>Gunneridae</taxon>
        <taxon>Pentapetalae</taxon>
        <taxon>rosids</taxon>
        <taxon>fabids</taxon>
        <taxon>Fagales</taxon>
        <taxon>Betulaceae</taxon>
        <taxon>Carpinus</taxon>
    </lineage>
</organism>
<dbReference type="InterPro" id="IPR039261">
    <property type="entry name" value="FNR_nucleotide-bd"/>
</dbReference>
<feature type="transmembrane region" description="Helical" evidence="15">
    <location>
        <begin position="590"/>
        <end position="609"/>
    </location>
</feature>
<dbReference type="Pfam" id="PF01794">
    <property type="entry name" value="Ferric_reduct"/>
    <property type="match status" value="1"/>
</dbReference>
<comment type="similarity">
    <text evidence="3">Belongs to the ferric reductase (FRE) family.</text>
</comment>
<feature type="transmembrane region" description="Helical" evidence="15">
    <location>
        <begin position="118"/>
        <end position="146"/>
    </location>
</feature>
<feature type="transmembrane region" description="Helical" evidence="15">
    <location>
        <begin position="21"/>
        <end position="41"/>
    </location>
</feature>
<feature type="transmembrane region" description="Helical" evidence="15">
    <location>
        <begin position="166"/>
        <end position="191"/>
    </location>
</feature>
<keyword evidence="11" id="KW-0406">Ion transport</keyword>
<gene>
    <name evidence="17" type="ORF">FH972_003892</name>
</gene>
<evidence type="ECO:0000256" key="2">
    <source>
        <dbReference type="ARBA" id="ARBA00004141"/>
    </source>
</evidence>
<evidence type="ECO:0000256" key="3">
    <source>
        <dbReference type="ARBA" id="ARBA00006278"/>
    </source>
</evidence>
<keyword evidence="7" id="KW-0249">Electron transport</keyword>
<comment type="cofactor">
    <cofactor evidence="1">
        <name>FAD</name>
        <dbReference type="ChEBI" id="CHEBI:57692"/>
    </cofactor>
</comment>
<dbReference type="Pfam" id="PF08022">
    <property type="entry name" value="FAD_binding_8"/>
    <property type="match status" value="1"/>
</dbReference>
<keyword evidence="6" id="KW-0479">Metal-binding</keyword>
<protein>
    <recommendedName>
        <fullName evidence="14">ferric-chelate reductase (NADH)</fullName>
        <ecNumber evidence="14">1.16.1.7</ecNumber>
    </recommendedName>
</protein>
<evidence type="ECO:0000256" key="15">
    <source>
        <dbReference type="SAM" id="Phobius"/>
    </source>
</evidence>
<dbReference type="EC" id="1.16.1.7" evidence="14"/>
<keyword evidence="10" id="KW-0408">Iron</keyword>
<comment type="catalytic activity">
    <reaction evidence="13">
        <text>2 a Fe(II)-siderophore + NAD(+) + H(+) = 2 a Fe(III)-siderophore + NADH</text>
        <dbReference type="Rhea" id="RHEA:15061"/>
        <dbReference type="Rhea" id="RHEA-COMP:11342"/>
        <dbReference type="Rhea" id="RHEA-COMP:11344"/>
        <dbReference type="ChEBI" id="CHEBI:15378"/>
        <dbReference type="ChEBI" id="CHEBI:29033"/>
        <dbReference type="ChEBI" id="CHEBI:29034"/>
        <dbReference type="ChEBI" id="CHEBI:57540"/>
        <dbReference type="ChEBI" id="CHEBI:57945"/>
        <dbReference type="EC" id="1.16.1.7"/>
    </reaction>
</comment>
<evidence type="ECO:0000313" key="17">
    <source>
        <dbReference type="EMBL" id="KAE7999465.1"/>
    </source>
</evidence>
<dbReference type="Proteomes" id="UP000327013">
    <property type="component" value="Chromosome 1"/>
</dbReference>
<evidence type="ECO:0000256" key="11">
    <source>
        <dbReference type="ARBA" id="ARBA00023065"/>
    </source>
</evidence>
<keyword evidence="4" id="KW-0813">Transport</keyword>
<dbReference type="PANTHER" id="PTHR11972">
    <property type="entry name" value="NADPH OXIDASE"/>
    <property type="match status" value="1"/>
</dbReference>
<keyword evidence="18" id="KW-1185">Reference proteome</keyword>
<accession>A0A5N6QJY3</accession>
<dbReference type="FunFam" id="3.40.50.80:FF:000039">
    <property type="entry name" value="Ferric reduction oxidase 3"/>
    <property type="match status" value="1"/>
</dbReference>
<dbReference type="CDD" id="cd06186">
    <property type="entry name" value="NOX_Duox_like_FAD_NADP"/>
    <property type="match status" value="1"/>
</dbReference>
<evidence type="ECO:0000256" key="12">
    <source>
        <dbReference type="ARBA" id="ARBA00023136"/>
    </source>
</evidence>
<dbReference type="GO" id="GO:0140618">
    <property type="term" value="F:ferric-chelate reductase (NADH) activity"/>
    <property type="evidence" value="ECO:0007669"/>
    <property type="project" value="UniProtKB-EC"/>
</dbReference>
<evidence type="ECO:0000256" key="6">
    <source>
        <dbReference type="ARBA" id="ARBA00022723"/>
    </source>
</evidence>
<dbReference type="Pfam" id="PF08030">
    <property type="entry name" value="NAD_binding_6"/>
    <property type="match status" value="1"/>
</dbReference>
<dbReference type="InterPro" id="IPR017927">
    <property type="entry name" value="FAD-bd_FR_type"/>
</dbReference>
<evidence type="ECO:0000256" key="1">
    <source>
        <dbReference type="ARBA" id="ARBA00001974"/>
    </source>
</evidence>
<dbReference type="InterPro" id="IPR013130">
    <property type="entry name" value="Fe3_Rdtase_TM_dom"/>
</dbReference>
<feature type="transmembrane region" description="Helical" evidence="15">
    <location>
        <begin position="70"/>
        <end position="90"/>
    </location>
</feature>
<dbReference type="SUPFAM" id="SSF52343">
    <property type="entry name" value="Ferredoxin reductase-like, C-terminal NADP-linked domain"/>
    <property type="match status" value="1"/>
</dbReference>
<dbReference type="EMBL" id="CM017321">
    <property type="protein sequence ID" value="KAE7999465.1"/>
    <property type="molecule type" value="Genomic_DNA"/>
</dbReference>
<dbReference type="SFLD" id="SFLDG01168">
    <property type="entry name" value="Ferric_reductase_subgroup_(FRE"/>
    <property type="match status" value="1"/>
</dbReference>
<dbReference type="AlphaFoldDB" id="A0A5N6QJY3"/>
<evidence type="ECO:0000256" key="8">
    <source>
        <dbReference type="ARBA" id="ARBA00022989"/>
    </source>
</evidence>
<evidence type="ECO:0000256" key="7">
    <source>
        <dbReference type="ARBA" id="ARBA00022982"/>
    </source>
</evidence>
<evidence type="ECO:0000256" key="5">
    <source>
        <dbReference type="ARBA" id="ARBA00022692"/>
    </source>
</evidence>
<dbReference type="InterPro" id="IPR013121">
    <property type="entry name" value="Fe_red_NAD-bd_6"/>
</dbReference>
<dbReference type="SFLD" id="SFLDS00052">
    <property type="entry name" value="Ferric_Reductase_Domain"/>
    <property type="match status" value="1"/>
</dbReference>
<evidence type="ECO:0000256" key="10">
    <source>
        <dbReference type="ARBA" id="ARBA00023004"/>
    </source>
</evidence>
<evidence type="ECO:0000256" key="9">
    <source>
        <dbReference type="ARBA" id="ARBA00023002"/>
    </source>
</evidence>
<keyword evidence="12 15" id="KW-0472">Membrane</keyword>
<feature type="transmembrane region" description="Helical" evidence="15">
    <location>
        <begin position="301"/>
        <end position="320"/>
    </location>
</feature>
<evidence type="ECO:0000256" key="13">
    <source>
        <dbReference type="ARBA" id="ARBA00050970"/>
    </source>
</evidence>
<feature type="transmembrane region" description="Helical" evidence="15">
    <location>
        <begin position="250"/>
        <end position="270"/>
    </location>
</feature>
<evidence type="ECO:0000259" key="16">
    <source>
        <dbReference type="PROSITE" id="PS51384"/>
    </source>
</evidence>
<dbReference type="InterPro" id="IPR050369">
    <property type="entry name" value="RBOH/FRE"/>
</dbReference>
<dbReference type="GO" id="GO:0005886">
    <property type="term" value="C:plasma membrane"/>
    <property type="evidence" value="ECO:0007669"/>
    <property type="project" value="TreeGrafter"/>
</dbReference>
<dbReference type="Gene3D" id="3.40.50.80">
    <property type="entry name" value="Nucleotide-binding domain of ferredoxin-NADP reductase (FNR) module"/>
    <property type="match status" value="1"/>
</dbReference>
<feature type="transmembrane region" description="Helical" evidence="15">
    <location>
        <begin position="212"/>
        <end position="235"/>
    </location>
</feature>
<dbReference type="InterPro" id="IPR013112">
    <property type="entry name" value="FAD-bd_8"/>
</dbReference>
<feature type="domain" description="FAD-binding FR-type" evidence="16">
    <location>
        <begin position="324"/>
        <end position="429"/>
    </location>
</feature>
<name>A0A5N6QJY3_9ROSI</name>
<dbReference type="GO" id="GO:0046872">
    <property type="term" value="F:metal ion binding"/>
    <property type="evidence" value="ECO:0007669"/>
    <property type="project" value="UniProtKB-KW"/>
</dbReference>
<evidence type="ECO:0000313" key="18">
    <source>
        <dbReference type="Proteomes" id="UP000327013"/>
    </source>
</evidence>
<proteinExistence type="inferred from homology"/>
<keyword evidence="8 15" id="KW-1133">Transmembrane helix</keyword>